<feature type="region of interest" description="Disordered" evidence="1">
    <location>
        <begin position="142"/>
        <end position="205"/>
    </location>
</feature>
<keyword evidence="3" id="KW-1185">Reference proteome</keyword>
<proteinExistence type="predicted"/>
<dbReference type="Proteomes" id="UP001642406">
    <property type="component" value="Unassembled WGS sequence"/>
</dbReference>
<evidence type="ECO:0000313" key="3">
    <source>
        <dbReference type="Proteomes" id="UP001642406"/>
    </source>
</evidence>
<accession>A0ABP0CLL3</accession>
<feature type="compositionally biased region" description="Basic and acidic residues" evidence="1">
    <location>
        <begin position="173"/>
        <end position="193"/>
    </location>
</feature>
<sequence length="260" mass="30502">MTRWGLPSLPSIIWSGLPNPAVRDRASHGYYSIKSPRPYYDSTTPASYRLHSRVSVRDKTRPSYTSSTYFRPSYTTYQTSSGKYDGGCGTYDSYGASFYRSSRSPKPDTYYRSTPTTKPSTFYYTPVQDACDGYCRHSHHRSSTGHNYFSDKYNSKHTTKSSSAQNPHTTKRVHWDESTFRGHRGTTDHDGERLRRHRRRSDSDHEYAYDRHGRFSSSSNAYYYAEGLSNRSRDYYDDEMYRRQRKSHNYRATYGYESMY</sequence>
<comment type="caution">
    <text evidence="2">The sequence shown here is derived from an EMBL/GenBank/DDBJ whole genome shotgun (WGS) entry which is preliminary data.</text>
</comment>
<evidence type="ECO:0000256" key="1">
    <source>
        <dbReference type="SAM" id="MobiDB-lite"/>
    </source>
</evidence>
<organism evidence="2 3">
    <name type="scientific">Sporothrix bragantina</name>
    <dbReference type="NCBI Taxonomy" id="671064"/>
    <lineage>
        <taxon>Eukaryota</taxon>
        <taxon>Fungi</taxon>
        <taxon>Dikarya</taxon>
        <taxon>Ascomycota</taxon>
        <taxon>Pezizomycotina</taxon>
        <taxon>Sordariomycetes</taxon>
        <taxon>Sordariomycetidae</taxon>
        <taxon>Ophiostomatales</taxon>
        <taxon>Ophiostomataceae</taxon>
        <taxon>Sporothrix</taxon>
    </lineage>
</organism>
<name>A0ABP0CLL3_9PEZI</name>
<evidence type="ECO:0000313" key="2">
    <source>
        <dbReference type="EMBL" id="CAK7232993.1"/>
    </source>
</evidence>
<protein>
    <submittedName>
        <fullName evidence="2">Uncharacterized protein</fullName>
    </submittedName>
</protein>
<gene>
    <name evidence="2" type="ORF">SBRCBS47491_008457</name>
</gene>
<dbReference type="EMBL" id="CAWUHC010000110">
    <property type="protein sequence ID" value="CAK7232993.1"/>
    <property type="molecule type" value="Genomic_DNA"/>
</dbReference>
<reference evidence="2 3" key="1">
    <citation type="submission" date="2024-01" db="EMBL/GenBank/DDBJ databases">
        <authorList>
            <person name="Allen C."/>
            <person name="Tagirdzhanova G."/>
        </authorList>
    </citation>
    <scope>NUCLEOTIDE SEQUENCE [LARGE SCALE GENOMIC DNA]</scope>
</reference>